<dbReference type="SUPFAM" id="SSF56784">
    <property type="entry name" value="HAD-like"/>
    <property type="match status" value="1"/>
</dbReference>
<dbReference type="RefSeq" id="WP_002853270.1">
    <property type="nucleotide sequence ID" value="NZ_ADKM02000134.1"/>
</dbReference>
<dbReference type="Gene3D" id="1.10.150.240">
    <property type="entry name" value="Putative phosphatase, domain 2"/>
    <property type="match status" value="1"/>
</dbReference>
<dbReference type="OrthoDB" id="9797743at2"/>
<keyword evidence="2" id="KW-1185">Reference proteome</keyword>
<dbReference type="EMBL" id="ADKM02000134">
    <property type="protein sequence ID" value="EGC01149.1"/>
    <property type="molecule type" value="Genomic_DNA"/>
</dbReference>
<dbReference type="SFLD" id="SFLDG01129">
    <property type="entry name" value="C1.5:_HAD__Beta-PGM__Phosphata"/>
    <property type="match status" value="1"/>
</dbReference>
<accession>E9SHU9</accession>
<dbReference type="InterPro" id="IPR023198">
    <property type="entry name" value="PGP-like_dom2"/>
</dbReference>
<dbReference type="PANTHER" id="PTHR18901:SF38">
    <property type="entry name" value="PSEUDOURIDINE-5'-PHOSPHATASE"/>
    <property type="match status" value="1"/>
</dbReference>
<dbReference type="InterPro" id="IPR023214">
    <property type="entry name" value="HAD_sf"/>
</dbReference>
<dbReference type="GO" id="GO:0016791">
    <property type="term" value="F:phosphatase activity"/>
    <property type="evidence" value="ECO:0007669"/>
    <property type="project" value="TreeGrafter"/>
</dbReference>
<dbReference type="InterPro" id="IPR006439">
    <property type="entry name" value="HAD-SF_hydro_IA"/>
</dbReference>
<evidence type="ECO:0000313" key="2">
    <source>
        <dbReference type="Proteomes" id="UP000004259"/>
    </source>
</evidence>
<dbReference type="CDD" id="cd07505">
    <property type="entry name" value="HAD_BPGM-like"/>
    <property type="match status" value="1"/>
</dbReference>
<dbReference type="SFLD" id="SFLDS00003">
    <property type="entry name" value="Haloacid_Dehalogenase"/>
    <property type="match status" value="1"/>
</dbReference>
<keyword evidence="1" id="KW-0378">Hydrolase</keyword>
<dbReference type="InterPro" id="IPR036412">
    <property type="entry name" value="HAD-like_sf"/>
</dbReference>
<dbReference type="PRINTS" id="PR00413">
    <property type="entry name" value="HADHALOGNASE"/>
</dbReference>
<sequence length="215" mass="24143">MNINEYKAAIFDLDGTLIRSNGVWSEIDREFLGKRGFEVPADYYKAVSTKNFRTAAVYTKELFGLPESIESIMQEWQDMAVYEYTHVIGEVDGAVDYLRYLAEKGMKLGLATASSAALYVPVLKRLGVYELFGFFATTEQVRRGKGFPDVYELACEKLGETPETSVVFEDIIEGIRGAKAGGFKAVACLNDHYAADRDALIAESDMHFESYRELF</sequence>
<comment type="caution">
    <text evidence="1">The sequence shown here is derived from an EMBL/GenBank/DDBJ whole genome shotgun (WGS) entry which is preliminary data.</text>
</comment>
<gene>
    <name evidence="1" type="ORF">CUS_7051</name>
</gene>
<protein>
    <submittedName>
        <fullName evidence="1">HAD hydrolase, family IA, variant 3</fullName>
    </submittedName>
</protein>
<dbReference type="PANTHER" id="PTHR18901">
    <property type="entry name" value="2-DEOXYGLUCOSE-6-PHOSPHATE PHOSPHATASE 2"/>
    <property type="match status" value="1"/>
</dbReference>
<dbReference type="Gene3D" id="3.40.50.1000">
    <property type="entry name" value="HAD superfamily/HAD-like"/>
    <property type="match status" value="1"/>
</dbReference>
<dbReference type="eggNOG" id="COG0637">
    <property type="taxonomic scope" value="Bacteria"/>
</dbReference>
<dbReference type="STRING" id="246199.CUS_7051"/>
<name>E9SHU9_RUMAL</name>
<organism evidence="1 2">
    <name type="scientific">Ruminococcus albus 8</name>
    <dbReference type="NCBI Taxonomy" id="246199"/>
    <lineage>
        <taxon>Bacteria</taxon>
        <taxon>Bacillati</taxon>
        <taxon>Bacillota</taxon>
        <taxon>Clostridia</taxon>
        <taxon>Eubacteriales</taxon>
        <taxon>Oscillospiraceae</taxon>
        <taxon>Ruminococcus</taxon>
    </lineage>
</organism>
<dbReference type="Pfam" id="PF00702">
    <property type="entry name" value="Hydrolase"/>
    <property type="match status" value="1"/>
</dbReference>
<proteinExistence type="predicted"/>
<evidence type="ECO:0000313" key="1">
    <source>
        <dbReference type="EMBL" id="EGC01149.1"/>
    </source>
</evidence>
<dbReference type="Proteomes" id="UP000004259">
    <property type="component" value="Unassembled WGS sequence"/>
</dbReference>
<reference evidence="1 2" key="1">
    <citation type="submission" date="2011-02" db="EMBL/GenBank/DDBJ databases">
        <authorList>
            <person name="Nelson K.E."/>
            <person name="Sutton G."/>
            <person name="Torralba M."/>
            <person name="Durkin S."/>
            <person name="Harkins D."/>
            <person name="Montgomery R."/>
            <person name="Ziemer C."/>
            <person name="Klaassens E."/>
            <person name="Ocuiv P."/>
            <person name="Morrison M."/>
        </authorList>
    </citation>
    <scope>NUCLEOTIDE SEQUENCE [LARGE SCALE GENOMIC DNA]</scope>
    <source>
        <strain evidence="1 2">8</strain>
    </source>
</reference>
<dbReference type="NCBIfam" id="TIGR01509">
    <property type="entry name" value="HAD-SF-IA-v3"/>
    <property type="match status" value="1"/>
</dbReference>
<dbReference type="AlphaFoldDB" id="E9SHU9"/>